<evidence type="ECO:0000256" key="1">
    <source>
        <dbReference type="SAM" id="Phobius"/>
    </source>
</evidence>
<name>A0AA96Y7N5_9CYAN</name>
<dbReference type="AlphaFoldDB" id="A0AA96Y7N5"/>
<accession>A0AA96Y7N5</accession>
<reference evidence="2" key="1">
    <citation type="submission" date="2020-05" db="EMBL/GenBank/DDBJ databases">
        <authorList>
            <person name="Zhu T."/>
            <person name="Keshari N."/>
            <person name="Lu X."/>
        </authorList>
    </citation>
    <scope>NUCLEOTIDE SEQUENCE</scope>
    <source>
        <strain evidence="2">NK1-22</strain>
    </source>
</reference>
<organism evidence="2">
    <name type="scientific">Thermoleptolyngbya oregonensis NK1-22</name>
    <dbReference type="NCBI Taxonomy" id="2547457"/>
    <lineage>
        <taxon>Bacteria</taxon>
        <taxon>Bacillati</taxon>
        <taxon>Cyanobacteriota</taxon>
        <taxon>Cyanophyceae</taxon>
        <taxon>Oculatellales</taxon>
        <taxon>Oculatellaceae</taxon>
        <taxon>Thermoleptolyngbya</taxon>
    </lineage>
</organism>
<evidence type="ECO:0000313" key="2">
    <source>
        <dbReference type="EMBL" id="WOB44224.1"/>
    </source>
</evidence>
<protein>
    <submittedName>
        <fullName evidence="2">Uncharacterized protein</fullName>
    </submittedName>
</protein>
<feature type="transmembrane region" description="Helical" evidence="1">
    <location>
        <begin position="45"/>
        <end position="63"/>
    </location>
</feature>
<dbReference type="RefSeq" id="WP_316787335.1">
    <property type="nucleotide sequence ID" value="NZ_CP053540.1"/>
</dbReference>
<gene>
    <name evidence="2" type="ORF">HNI00_14520</name>
</gene>
<dbReference type="KEGG" id="tog:HNI00_14520"/>
<keyword evidence="1" id="KW-0812">Transmembrane</keyword>
<feature type="transmembrane region" description="Helical" evidence="1">
    <location>
        <begin position="69"/>
        <end position="88"/>
    </location>
</feature>
<sequence>MNVVQSTFAKPLPCSDLSAEESEVLYPQPFCPEAIAPHRRTPFDWVVNLMAIALVAAVFLSALLQFVFLALGVVLLTVAFYALCRLIWRLYVWQSRKFHADS</sequence>
<keyword evidence="1" id="KW-0472">Membrane</keyword>
<proteinExistence type="predicted"/>
<dbReference type="EMBL" id="CP053540">
    <property type="protein sequence ID" value="WOB44224.1"/>
    <property type="molecule type" value="Genomic_DNA"/>
</dbReference>
<keyword evidence="1" id="KW-1133">Transmembrane helix</keyword>